<dbReference type="Gene3D" id="3.30.460.10">
    <property type="entry name" value="Beta Polymerase, domain 2"/>
    <property type="match status" value="1"/>
</dbReference>
<sequence length="265" mass="28209">MTYESGPWRLVRQLGAWASDTPWVRWLELGGSLGRGAGDEMSDVDAGIGISLAPAEARAAALAAARGFAPVAASFVQQLDGLDHLMVQYRDGRQLSLVLDPRPDRGGLPPGSKAMFDRTGELAAPGQPGPLTASADDVREWAFLAWWDLADVAKHAKRGSAWRAIEALHEARTMAWRLHAAALDLDYPVFGAVTVVNAKRPAPEGLDRTLAGTPEQALPAAIALADVLDRLTDRDDPDIAGIRDHALSSFRSTATTPAGPPTPSR</sequence>
<protein>
    <recommendedName>
        <fullName evidence="4">Nucleotidyltransferase-like protein</fullName>
    </recommendedName>
</protein>
<keyword evidence="3" id="KW-1185">Reference proteome</keyword>
<dbReference type="OrthoDB" id="5179529at2"/>
<evidence type="ECO:0000313" key="2">
    <source>
        <dbReference type="EMBL" id="TDQ01013.1"/>
    </source>
</evidence>
<proteinExistence type="predicted"/>
<dbReference type="InterPro" id="IPR043519">
    <property type="entry name" value="NT_sf"/>
</dbReference>
<accession>A0A4R6SHB6</accession>
<evidence type="ECO:0008006" key="4">
    <source>
        <dbReference type="Google" id="ProtNLM"/>
    </source>
</evidence>
<dbReference type="RefSeq" id="WP_133849648.1">
    <property type="nucleotide sequence ID" value="NZ_SNXZ01000002.1"/>
</dbReference>
<dbReference type="Proteomes" id="UP000295444">
    <property type="component" value="Unassembled WGS sequence"/>
</dbReference>
<evidence type="ECO:0000313" key="3">
    <source>
        <dbReference type="Proteomes" id="UP000295444"/>
    </source>
</evidence>
<name>A0A4R6SHB6_LABRH</name>
<reference evidence="2 3" key="1">
    <citation type="submission" date="2019-03" db="EMBL/GenBank/DDBJ databases">
        <title>Genomic Encyclopedia of Type Strains, Phase IV (KMG-IV): sequencing the most valuable type-strain genomes for metagenomic binning, comparative biology and taxonomic classification.</title>
        <authorList>
            <person name="Goeker M."/>
        </authorList>
    </citation>
    <scope>NUCLEOTIDE SEQUENCE [LARGE SCALE GENOMIC DNA]</scope>
    <source>
        <strain evidence="2 3">DSM 45361</strain>
    </source>
</reference>
<evidence type="ECO:0000256" key="1">
    <source>
        <dbReference type="SAM" id="MobiDB-lite"/>
    </source>
</evidence>
<dbReference type="AlphaFoldDB" id="A0A4R6SHB6"/>
<gene>
    <name evidence="2" type="ORF">EV186_102880</name>
</gene>
<feature type="region of interest" description="Disordered" evidence="1">
    <location>
        <begin position="239"/>
        <end position="265"/>
    </location>
</feature>
<comment type="caution">
    <text evidence="2">The sequence shown here is derived from an EMBL/GenBank/DDBJ whole genome shotgun (WGS) entry which is preliminary data.</text>
</comment>
<organism evidence="2 3">
    <name type="scientific">Labedaea rhizosphaerae</name>
    <dbReference type="NCBI Taxonomy" id="598644"/>
    <lineage>
        <taxon>Bacteria</taxon>
        <taxon>Bacillati</taxon>
        <taxon>Actinomycetota</taxon>
        <taxon>Actinomycetes</taxon>
        <taxon>Pseudonocardiales</taxon>
        <taxon>Pseudonocardiaceae</taxon>
        <taxon>Labedaea</taxon>
    </lineage>
</organism>
<dbReference type="EMBL" id="SNXZ01000002">
    <property type="protein sequence ID" value="TDQ01013.1"/>
    <property type="molecule type" value="Genomic_DNA"/>
</dbReference>